<gene>
    <name evidence="12" type="primary">cca</name>
    <name evidence="14" type="ORF">L2737_01395</name>
</gene>
<keyword evidence="5 12" id="KW-0479">Metal-binding</keyword>
<dbReference type="InterPro" id="IPR012006">
    <property type="entry name" value="CCA_bact"/>
</dbReference>
<dbReference type="PIRSF" id="PIRSF000813">
    <property type="entry name" value="CCA_bact"/>
    <property type="match status" value="1"/>
</dbReference>
<evidence type="ECO:0000256" key="3">
    <source>
        <dbReference type="ARBA" id="ARBA00022694"/>
    </source>
</evidence>
<feature type="binding site" evidence="12">
    <location>
        <position position="140"/>
    </location>
    <ligand>
        <name>CTP</name>
        <dbReference type="ChEBI" id="CHEBI:37563"/>
    </ligand>
</feature>
<evidence type="ECO:0000256" key="5">
    <source>
        <dbReference type="ARBA" id="ARBA00022723"/>
    </source>
</evidence>
<dbReference type="HAMAP" id="MF_01262">
    <property type="entry name" value="CCA_bact_type2"/>
    <property type="match status" value="1"/>
</dbReference>
<feature type="binding site" evidence="12">
    <location>
        <position position="8"/>
    </location>
    <ligand>
        <name>CTP</name>
        <dbReference type="ChEBI" id="CHEBI:37563"/>
    </ligand>
</feature>
<comment type="similarity">
    <text evidence="12">Belongs to the tRNA nucleotidyltransferase/poly(A) polymerase family. Bacterial CCA-adding enzyme type 1 subfamily.</text>
</comment>
<sequence>MEIYLVGGAVRDQLLSLPIKDKDYVVVGGSVEEMFDLGFSQVGRDFPVFLHPKTQQEYALARTERKSGQGYGGFSCEANKDVTLEQDLLRRDLTINAMAKDDNGQIFDPYQGQQDLENRILRHVSDAFIEDPLRVLRVARFAARFAHLGFEIADETIELMRHISESGELDYLTPERVWQELDKALSTEHPEVFFLQLRKCGALKVLFPEIDALFGVPQPEKWHPEIDTGVHTMMVLQSAAQLTGKTTIRFAALVHDLGKAITPKEQWPKHHGHGQKGLPVIKKLCQRIKVPNEYKELSLLCSDQHQNIHNAQELRAETIIKIFDKADVWRKPQRLDDLLICCHADIRGRTGFEAAEYPQSEYLTHCYQLAKDIDVQQIISEGFRGAEIKLQLSNRRVEAINQYKQSLKQL</sequence>
<keyword evidence="4 12" id="KW-0548">Nucleotidyltransferase</keyword>
<feature type="binding site" evidence="12">
    <location>
        <position position="91"/>
    </location>
    <ligand>
        <name>CTP</name>
        <dbReference type="ChEBI" id="CHEBI:37563"/>
    </ligand>
</feature>
<keyword evidence="3 12" id="KW-0819">tRNA processing</keyword>
<dbReference type="SUPFAM" id="SSF81301">
    <property type="entry name" value="Nucleotidyltransferase"/>
    <property type="match status" value="1"/>
</dbReference>
<dbReference type="CDD" id="cd00077">
    <property type="entry name" value="HDc"/>
    <property type="match status" value="1"/>
</dbReference>
<keyword evidence="6 12" id="KW-0547">Nucleotide-binding</keyword>
<dbReference type="GO" id="GO:0016787">
    <property type="term" value="F:hydrolase activity"/>
    <property type="evidence" value="ECO:0007669"/>
    <property type="project" value="UniProtKB-KW"/>
</dbReference>
<comment type="miscellaneous">
    <text evidence="12">A single active site specifically recognizes both ATP and CTP and is responsible for their addition.</text>
</comment>
<dbReference type="RefSeq" id="WP_248954510.1">
    <property type="nucleotide sequence ID" value="NZ_JAKIKU010000001.1"/>
</dbReference>
<dbReference type="EC" id="3.1.4.-" evidence="12"/>
<dbReference type="Pfam" id="PF01966">
    <property type="entry name" value="HD"/>
    <property type="match status" value="1"/>
</dbReference>
<comment type="domain">
    <text evidence="12">Comprises two domains: an N-terminal domain containing the nucleotidyltransferase activity and a C-terminal HD domain associated with both phosphodiesterase and phosphatase activities.</text>
</comment>
<accession>A0ABT0KJR8</accession>
<keyword evidence="1 12" id="KW-0533">Nickel</keyword>
<dbReference type="InterPro" id="IPR032828">
    <property type="entry name" value="PolyA_RNA-bd"/>
</dbReference>
<dbReference type="InterPro" id="IPR006674">
    <property type="entry name" value="HD_domain"/>
</dbReference>
<comment type="cofactor">
    <cofactor evidence="12">
        <name>Ni(2+)</name>
        <dbReference type="ChEBI" id="CHEBI:49786"/>
    </cofactor>
    <text evidence="12">Nickel for phosphatase activity.</text>
</comment>
<feature type="binding site" evidence="12">
    <location>
        <position position="91"/>
    </location>
    <ligand>
        <name>ATP</name>
        <dbReference type="ChEBI" id="CHEBI:30616"/>
    </ligand>
</feature>
<comment type="cofactor">
    <cofactor evidence="12">
        <name>Mg(2+)</name>
        <dbReference type="ChEBI" id="CHEBI:18420"/>
    </cofactor>
    <text evidence="12">Magnesium is required for nucleotidyltransferase activity.</text>
</comment>
<dbReference type="EC" id="3.1.3.-" evidence="12"/>
<dbReference type="EC" id="2.7.7.72" evidence="12"/>
<feature type="binding site" evidence="12">
    <location>
        <position position="8"/>
    </location>
    <ligand>
        <name>ATP</name>
        <dbReference type="ChEBI" id="CHEBI:30616"/>
    </ligand>
</feature>
<keyword evidence="12" id="KW-0511">Multifunctional enzyme</keyword>
<dbReference type="Pfam" id="PF12627">
    <property type="entry name" value="PolyA_pol_RNAbd"/>
    <property type="match status" value="1"/>
</dbReference>
<dbReference type="InterPro" id="IPR002646">
    <property type="entry name" value="PolA_pol_head_dom"/>
</dbReference>
<evidence type="ECO:0000256" key="6">
    <source>
        <dbReference type="ARBA" id="ARBA00022741"/>
    </source>
</evidence>
<feature type="binding site" evidence="12">
    <location>
        <position position="11"/>
    </location>
    <ligand>
        <name>CTP</name>
        <dbReference type="ChEBI" id="CHEBI:37563"/>
    </ligand>
</feature>
<comment type="caution">
    <text evidence="14">The sequence shown here is derived from an EMBL/GenBank/DDBJ whole genome shotgun (WGS) entry which is preliminary data.</text>
</comment>
<comment type="subunit">
    <text evidence="12">Monomer. Can also form homodimers and oligomers.</text>
</comment>
<keyword evidence="9 12" id="KW-0067">ATP-binding</keyword>
<organism evidence="14 15">
    <name type="scientific">Shewanella electrodiphila</name>
    <dbReference type="NCBI Taxonomy" id="934143"/>
    <lineage>
        <taxon>Bacteria</taxon>
        <taxon>Pseudomonadati</taxon>
        <taxon>Pseudomonadota</taxon>
        <taxon>Gammaproteobacteria</taxon>
        <taxon>Alteromonadales</taxon>
        <taxon>Shewanellaceae</taxon>
        <taxon>Shewanella</taxon>
    </lineage>
</organism>
<dbReference type="PROSITE" id="PS51831">
    <property type="entry name" value="HD"/>
    <property type="match status" value="1"/>
</dbReference>
<evidence type="ECO:0000256" key="2">
    <source>
        <dbReference type="ARBA" id="ARBA00022679"/>
    </source>
</evidence>
<feature type="binding site" evidence="12">
    <location>
        <position position="137"/>
    </location>
    <ligand>
        <name>ATP</name>
        <dbReference type="ChEBI" id="CHEBI:30616"/>
    </ligand>
</feature>
<feature type="binding site" evidence="12">
    <location>
        <position position="11"/>
    </location>
    <ligand>
        <name>ATP</name>
        <dbReference type="ChEBI" id="CHEBI:30616"/>
    </ligand>
</feature>
<evidence type="ECO:0000256" key="9">
    <source>
        <dbReference type="ARBA" id="ARBA00022840"/>
    </source>
</evidence>
<evidence type="ECO:0000256" key="10">
    <source>
        <dbReference type="ARBA" id="ARBA00022842"/>
    </source>
</evidence>
<dbReference type="PANTHER" id="PTHR47545">
    <property type="entry name" value="MULTIFUNCTIONAL CCA PROTEIN"/>
    <property type="match status" value="1"/>
</dbReference>
<dbReference type="Gene3D" id="1.10.3090.10">
    <property type="entry name" value="cca-adding enzyme, domain 2"/>
    <property type="match status" value="1"/>
</dbReference>
<name>A0ABT0KJR8_9GAMM</name>
<dbReference type="GO" id="GO:0004810">
    <property type="term" value="F:CCA tRNA nucleotidyltransferase activity"/>
    <property type="evidence" value="ECO:0007669"/>
    <property type="project" value="UniProtKB-EC"/>
</dbReference>
<keyword evidence="2 12" id="KW-0808">Transferase</keyword>
<evidence type="ECO:0000259" key="13">
    <source>
        <dbReference type="PROSITE" id="PS51831"/>
    </source>
</evidence>
<dbReference type="InterPro" id="IPR050124">
    <property type="entry name" value="tRNA_CCA-adding_enzyme"/>
</dbReference>
<comment type="function">
    <text evidence="12">Catalyzes the addition and repair of the essential 3'-terminal CCA sequence in tRNAs without using a nucleic acid template. Adds these three nucleotides in the order of C, C, and A to the tRNA nucleotide-73, using CTP and ATP as substrates and producing inorganic pyrophosphate. tRNA 3'-terminal CCA addition is required both for tRNA processing and repair. Also involved in tRNA surveillance by mediating tandem CCA addition to generate a CCACCA at the 3' terminus of unstable tRNAs. While stable tRNAs receive only 3'-terminal CCA, unstable tRNAs are marked with CCACCA and rapidly degraded.</text>
</comment>
<feature type="binding site" evidence="12">
    <location>
        <position position="137"/>
    </location>
    <ligand>
        <name>CTP</name>
        <dbReference type="ChEBI" id="CHEBI:37563"/>
    </ligand>
</feature>
<dbReference type="InterPro" id="IPR043519">
    <property type="entry name" value="NT_sf"/>
</dbReference>
<protein>
    <recommendedName>
        <fullName evidence="12">Multifunctional CCA protein</fullName>
    </recommendedName>
    <domain>
        <recommendedName>
            <fullName evidence="12">CCA-adding enzyme</fullName>
            <ecNumber evidence="12">2.7.7.72</ecNumber>
        </recommendedName>
        <alternativeName>
            <fullName evidence="12">CCA tRNA nucleotidyltransferase</fullName>
        </alternativeName>
        <alternativeName>
            <fullName evidence="12">tRNA CCA-pyrophosphorylase</fullName>
        </alternativeName>
        <alternativeName>
            <fullName evidence="12">tRNA adenylyl-/cytidylyl-transferase</fullName>
        </alternativeName>
        <alternativeName>
            <fullName evidence="12">tRNA nucleotidyltransferase</fullName>
        </alternativeName>
        <alternativeName>
            <fullName evidence="12">tRNA-NT</fullName>
        </alternativeName>
    </domain>
    <domain>
        <recommendedName>
            <fullName evidence="12">2'-nucleotidase</fullName>
            <ecNumber evidence="12">3.1.3.-</ecNumber>
        </recommendedName>
    </domain>
    <domain>
        <recommendedName>
            <fullName evidence="12">2',3'-cyclic phosphodiesterase</fullName>
            <ecNumber evidence="12">3.1.4.-</ecNumber>
        </recommendedName>
    </domain>
    <domain>
        <recommendedName>
            <fullName evidence="12">Phosphatase</fullName>
        </recommendedName>
    </domain>
</protein>
<evidence type="ECO:0000256" key="4">
    <source>
        <dbReference type="ARBA" id="ARBA00022695"/>
    </source>
</evidence>
<evidence type="ECO:0000256" key="12">
    <source>
        <dbReference type="HAMAP-Rule" id="MF_01261"/>
    </source>
</evidence>
<evidence type="ECO:0000256" key="11">
    <source>
        <dbReference type="ARBA" id="ARBA00022884"/>
    </source>
</evidence>
<keyword evidence="15" id="KW-1185">Reference proteome</keyword>
<dbReference type="NCBIfam" id="NF008137">
    <property type="entry name" value="PRK10885.1"/>
    <property type="match status" value="1"/>
</dbReference>
<evidence type="ECO:0000256" key="7">
    <source>
        <dbReference type="ARBA" id="ARBA00022800"/>
    </source>
</evidence>
<dbReference type="PANTHER" id="PTHR47545:SF1">
    <property type="entry name" value="MULTIFUNCTIONAL CCA PROTEIN"/>
    <property type="match status" value="1"/>
</dbReference>
<keyword evidence="8 12" id="KW-0378">Hydrolase</keyword>
<keyword evidence="10 12" id="KW-0460">Magnesium</keyword>
<dbReference type="Pfam" id="PF01743">
    <property type="entry name" value="PolyA_pol"/>
    <property type="match status" value="1"/>
</dbReference>
<proteinExistence type="inferred from homology"/>
<evidence type="ECO:0000256" key="1">
    <source>
        <dbReference type="ARBA" id="ARBA00022596"/>
    </source>
</evidence>
<reference evidence="14 15" key="1">
    <citation type="submission" date="2022-01" db="EMBL/GenBank/DDBJ databases">
        <title>Whole genome-based taxonomy of the Shewanellaceae.</title>
        <authorList>
            <person name="Martin-Rodriguez A.J."/>
        </authorList>
    </citation>
    <scope>NUCLEOTIDE SEQUENCE [LARGE SCALE GENOMIC DNA]</scope>
    <source>
        <strain evidence="14 15">DSM 24955</strain>
    </source>
</reference>
<feature type="binding site" evidence="12">
    <location>
        <position position="23"/>
    </location>
    <ligand>
        <name>Mg(2+)</name>
        <dbReference type="ChEBI" id="CHEBI:18420"/>
    </ligand>
</feature>
<dbReference type="InterPro" id="IPR003607">
    <property type="entry name" value="HD/PDEase_dom"/>
</dbReference>
<comment type="catalytic activity">
    <reaction evidence="12">
        <text>a tRNA precursor + 2 CTP + ATP = a tRNA with a 3' CCA end + 3 diphosphate</text>
        <dbReference type="Rhea" id="RHEA:14433"/>
        <dbReference type="Rhea" id="RHEA-COMP:10465"/>
        <dbReference type="Rhea" id="RHEA-COMP:10468"/>
        <dbReference type="ChEBI" id="CHEBI:30616"/>
        <dbReference type="ChEBI" id="CHEBI:33019"/>
        <dbReference type="ChEBI" id="CHEBI:37563"/>
        <dbReference type="ChEBI" id="CHEBI:74896"/>
        <dbReference type="ChEBI" id="CHEBI:83071"/>
        <dbReference type="EC" id="2.7.7.72"/>
    </reaction>
</comment>
<feature type="binding site" evidence="12">
    <location>
        <position position="140"/>
    </location>
    <ligand>
        <name>ATP</name>
        <dbReference type="ChEBI" id="CHEBI:30616"/>
    </ligand>
</feature>
<dbReference type="CDD" id="cd05398">
    <property type="entry name" value="NT_ClassII-CCAase"/>
    <property type="match status" value="1"/>
</dbReference>
<feature type="binding site" evidence="12">
    <location>
        <position position="21"/>
    </location>
    <ligand>
        <name>Mg(2+)</name>
        <dbReference type="ChEBI" id="CHEBI:18420"/>
    </ligand>
</feature>
<dbReference type="EMBL" id="JAKIKU010000001">
    <property type="protein sequence ID" value="MCL1043988.1"/>
    <property type="molecule type" value="Genomic_DNA"/>
</dbReference>
<evidence type="ECO:0000256" key="8">
    <source>
        <dbReference type="ARBA" id="ARBA00022801"/>
    </source>
</evidence>
<keyword evidence="7 12" id="KW-0692">RNA repair</keyword>
<comment type="catalytic activity">
    <reaction evidence="12">
        <text>a tRNA with a 3' CCA end + 2 CTP + ATP = a tRNA with a 3' CCACCA end + 3 diphosphate</text>
        <dbReference type="Rhea" id="RHEA:76235"/>
        <dbReference type="Rhea" id="RHEA-COMP:10468"/>
        <dbReference type="Rhea" id="RHEA-COMP:18655"/>
        <dbReference type="ChEBI" id="CHEBI:30616"/>
        <dbReference type="ChEBI" id="CHEBI:33019"/>
        <dbReference type="ChEBI" id="CHEBI:37563"/>
        <dbReference type="ChEBI" id="CHEBI:83071"/>
        <dbReference type="ChEBI" id="CHEBI:195187"/>
    </reaction>
</comment>
<dbReference type="SUPFAM" id="SSF81891">
    <property type="entry name" value="Poly A polymerase C-terminal region-like"/>
    <property type="match status" value="1"/>
</dbReference>
<feature type="domain" description="HD" evidence="13">
    <location>
        <begin position="228"/>
        <end position="329"/>
    </location>
</feature>
<dbReference type="Proteomes" id="UP001202134">
    <property type="component" value="Unassembled WGS sequence"/>
</dbReference>
<dbReference type="HAMAP" id="MF_01261">
    <property type="entry name" value="CCA_bact_type1"/>
    <property type="match status" value="1"/>
</dbReference>
<evidence type="ECO:0000313" key="14">
    <source>
        <dbReference type="EMBL" id="MCL1043988.1"/>
    </source>
</evidence>
<dbReference type="Gene3D" id="3.30.460.10">
    <property type="entry name" value="Beta Polymerase, domain 2"/>
    <property type="match status" value="1"/>
</dbReference>
<keyword evidence="11 12" id="KW-0694">RNA-binding</keyword>
<evidence type="ECO:0000313" key="15">
    <source>
        <dbReference type="Proteomes" id="UP001202134"/>
    </source>
</evidence>